<sequence length="605" mass="67132">MRLRSSSAAYLRHAGDLADNPGQQAAYDSQGHCVVLAGPGSGKTKTLILKLARMLAEDVRVPQGVACITYSQECARELKRRLEPLGLGEAQNLFVGTVHGFCLRHILMPYAHLADIGLPRRLAVATNRQADVAFKVVAERLFGLNQPHKRDDMGRYRRVHLDREAPDWEADPDLARISEGYEATLRRQGLIDYDDMVVCAHRLVSAHDWVLPAIAARWPILAVDEYQDLGVPLHRIVTRLAFEGGVRLFAVGDADQSVYGFAGSDGDLLLELAERHDIQRVRLELNYRCAGRIIEASEYALGETRGYRPYDEERLAVIRFVERPGGLADQAAYVIDTLIPEALAAKDERKLGDIAILYRNAAVGNAFADALMAAGIDFVRVDTGAPYRKVELTSWIEDCAGWCSGGWRRGRPQLDGLLTRWVRFRTSLSSEREANKAKNLVTAFLMRNRRDDGPAAPFVAAIRRDLVDPLAREEPSLHDQMEQVHRMGAAVTAGGKLEGLDLVGLGGRDGSPSHINLLTLHSSKGCEYDVVMMVGMDQGVIPWNNESGAELRESRRLFYVGLTRARDAVHLIYSGWIDGRYGPRTFGRSSFVEELETRLLAAGQE</sequence>
<comment type="catalytic activity">
    <reaction evidence="9">
        <text>ATP + H2O = ADP + phosphate + H(+)</text>
        <dbReference type="Rhea" id="RHEA:13065"/>
        <dbReference type="ChEBI" id="CHEBI:15377"/>
        <dbReference type="ChEBI" id="CHEBI:15378"/>
        <dbReference type="ChEBI" id="CHEBI:30616"/>
        <dbReference type="ChEBI" id="CHEBI:43474"/>
        <dbReference type="ChEBI" id="CHEBI:456216"/>
        <dbReference type="EC" id="5.6.2.4"/>
    </reaction>
</comment>
<evidence type="ECO:0000256" key="4">
    <source>
        <dbReference type="ARBA" id="ARBA00022806"/>
    </source>
</evidence>
<evidence type="ECO:0000256" key="8">
    <source>
        <dbReference type="ARBA" id="ARBA00034808"/>
    </source>
</evidence>
<dbReference type="GO" id="GO:0003678">
    <property type="term" value="F:DNA helicase activity"/>
    <property type="evidence" value="ECO:0007669"/>
    <property type="project" value="UniProtKB-EC"/>
</dbReference>
<dbReference type="Proteomes" id="UP000565455">
    <property type="component" value="Unassembled WGS sequence"/>
</dbReference>
<dbReference type="SUPFAM" id="SSF52540">
    <property type="entry name" value="P-loop containing nucleoside triphosphate hydrolases"/>
    <property type="match status" value="1"/>
</dbReference>
<comment type="catalytic activity">
    <reaction evidence="7">
        <text>Couples ATP hydrolysis with the unwinding of duplex DNA by translocating in the 3'-5' direction.</text>
        <dbReference type="EC" id="5.6.2.4"/>
    </reaction>
</comment>
<comment type="similarity">
    <text evidence="1">Belongs to the helicase family. UvrD subfamily.</text>
</comment>
<keyword evidence="13" id="KW-1185">Reference proteome</keyword>
<keyword evidence="3 10" id="KW-0378">Hydrolase</keyword>
<dbReference type="EC" id="5.6.2.4" evidence="8"/>
<dbReference type="Pfam" id="PF00580">
    <property type="entry name" value="UvrD-helicase"/>
    <property type="match status" value="1"/>
</dbReference>
<dbReference type="Gene3D" id="3.40.50.300">
    <property type="entry name" value="P-loop containing nucleotide triphosphate hydrolases"/>
    <property type="match status" value="3"/>
</dbReference>
<keyword evidence="2 10" id="KW-0547">Nucleotide-binding</keyword>
<organism evidence="12 13">
    <name type="scientific">Methylobacterium fujisawaense</name>
    <dbReference type="NCBI Taxonomy" id="107400"/>
    <lineage>
        <taxon>Bacteria</taxon>
        <taxon>Pseudomonadati</taxon>
        <taxon>Pseudomonadota</taxon>
        <taxon>Alphaproteobacteria</taxon>
        <taxon>Hyphomicrobiales</taxon>
        <taxon>Methylobacteriaceae</taxon>
        <taxon>Methylobacterium</taxon>
    </lineage>
</organism>
<evidence type="ECO:0000256" key="6">
    <source>
        <dbReference type="ARBA" id="ARBA00023235"/>
    </source>
</evidence>
<feature type="domain" description="UvrD-like helicase ATP-binding" evidence="11">
    <location>
        <begin position="16"/>
        <end position="290"/>
    </location>
</feature>
<feature type="binding site" evidence="10">
    <location>
        <begin position="37"/>
        <end position="44"/>
    </location>
    <ligand>
        <name>ATP</name>
        <dbReference type="ChEBI" id="CHEBI:30616"/>
    </ligand>
</feature>
<evidence type="ECO:0000313" key="13">
    <source>
        <dbReference type="Proteomes" id="UP000565455"/>
    </source>
</evidence>
<proteinExistence type="inferred from homology"/>
<accession>A0ABR6DCN6</accession>
<evidence type="ECO:0000256" key="9">
    <source>
        <dbReference type="ARBA" id="ARBA00048988"/>
    </source>
</evidence>
<dbReference type="PANTHER" id="PTHR11070">
    <property type="entry name" value="UVRD / RECB / PCRA DNA HELICASE FAMILY MEMBER"/>
    <property type="match status" value="1"/>
</dbReference>
<dbReference type="InterPro" id="IPR014016">
    <property type="entry name" value="UvrD-like_ATP-bd"/>
</dbReference>
<name>A0ABR6DCN6_9HYPH</name>
<dbReference type="InterPro" id="IPR013986">
    <property type="entry name" value="DExx_box_DNA_helicase_dom_sf"/>
</dbReference>
<reference evidence="12 13" key="1">
    <citation type="submission" date="2020-08" db="EMBL/GenBank/DDBJ databases">
        <title>Genomic Encyclopedia of Type Strains, Phase IV (KMG-IV): sequencing the most valuable type-strain genomes for metagenomic binning, comparative biology and taxonomic classification.</title>
        <authorList>
            <person name="Goeker M."/>
        </authorList>
    </citation>
    <scope>NUCLEOTIDE SEQUENCE [LARGE SCALE GENOMIC DNA]</scope>
    <source>
        <strain evidence="12 13">DSM 5686</strain>
    </source>
</reference>
<dbReference type="EMBL" id="JACJIM010000005">
    <property type="protein sequence ID" value="MBA9063847.1"/>
    <property type="molecule type" value="Genomic_DNA"/>
</dbReference>
<dbReference type="Pfam" id="PF13361">
    <property type="entry name" value="UvrD_C"/>
    <property type="match status" value="1"/>
</dbReference>
<dbReference type="InterPro" id="IPR014017">
    <property type="entry name" value="DNA_helicase_UvrD-like_C"/>
</dbReference>
<evidence type="ECO:0000259" key="11">
    <source>
        <dbReference type="PROSITE" id="PS51198"/>
    </source>
</evidence>
<evidence type="ECO:0000256" key="10">
    <source>
        <dbReference type="PROSITE-ProRule" id="PRU00560"/>
    </source>
</evidence>
<evidence type="ECO:0000313" key="12">
    <source>
        <dbReference type="EMBL" id="MBA9063847.1"/>
    </source>
</evidence>
<keyword evidence="4 10" id="KW-0347">Helicase</keyword>
<dbReference type="GeneID" id="96604922"/>
<dbReference type="RefSeq" id="WP_182592361.1">
    <property type="nucleotide sequence ID" value="NZ_JACJIM010000005.1"/>
</dbReference>
<evidence type="ECO:0000256" key="1">
    <source>
        <dbReference type="ARBA" id="ARBA00009922"/>
    </source>
</evidence>
<keyword evidence="5 10" id="KW-0067">ATP-binding</keyword>
<dbReference type="PROSITE" id="PS51198">
    <property type="entry name" value="UVRD_HELICASE_ATP_BIND"/>
    <property type="match status" value="1"/>
</dbReference>
<dbReference type="GO" id="GO:0016787">
    <property type="term" value="F:hydrolase activity"/>
    <property type="evidence" value="ECO:0007669"/>
    <property type="project" value="UniProtKB-KW"/>
</dbReference>
<dbReference type="CDD" id="cd17932">
    <property type="entry name" value="DEXQc_UvrD"/>
    <property type="match status" value="1"/>
</dbReference>
<evidence type="ECO:0000256" key="7">
    <source>
        <dbReference type="ARBA" id="ARBA00034617"/>
    </source>
</evidence>
<dbReference type="Gene3D" id="1.10.10.160">
    <property type="match status" value="1"/>
</dbReference>
<keyword evidence="6" id="KW-0413">Isomerase</keyword>
<dbReference type="InterPro" id="IPR000212">
    <property type="entry name" value="DNA_helicase_UvrD/REP"/>
</dbReference>
<comment type="caution">
    <text evidence="12">The sequence shown here is derived from an EMBL/GenBank/DDBJ whole genome shotgun (WGS) entry which is preliminary data.</text>
</comment>
<protein>
    <recommendedName>
        <fullName evidence="8">DNA 3'-5' helicase</fullName>
        <ecNumber evidence="8">5.6.2.4</ecNumber>
    </recommendedName>
</protein>
<gene>
    <name evidence="12" type="ORF">GGQ91_003248</name>
</gene>
<evidence type="ECO:0000256" key="5">
    <source>
        <dbReference type="ARBA" id="ARBA00022840"/>
    </source>
</evidence>
<dbReference type="InterPro" id="IPR027417">
    <property type="entry name" value="P-loop_NTPase"/>
</dbReference>
<evidence type="ECO:0000256" key="2">
    <source>
        <dbReference type="ARBA" id="ARBA00022741"/>
    </source>
</evidence>
<evidence type="ECO:0000256" key="3">
    <source>
        <dbReference type="ARBA" id="ARBA00022801"/>
    </source>
</evidence>